<proteinExistence type="predicted"/>
<protein>
    <submittedName>
        <fullName evidence="1">Uncharacterized protein</fullName>
    </submittedName>
</protein>
<dbReference type="Proteomes" id="UP000199428">
    <property type="component" value="Unassembled WGS sequence"/>
</dbReference>
<sequence length="115" mass="13358">MLMIEDITTVECKSIVEEHPEIKENGWKVAIEMEEEMNSNISTDKPFQKIVDENGKCVGLAIISYHPKKLFSKPTTNIFSLDIWDENYDRADVDEAIMRRYPDTNKITMGRRSCQ</sequence>
<dbReference type="AlphaFoldDB" id="A0A1G5S045"/>
<accession>A0A1G5S045</accession>
<reference evidence="1 2" key="1">
    <citation type="submission" date="2016-10" db="EMBL/GenBank/DDBJ databases">
        <authorList>
            <person name="de Groot N.N."/>
        </authorList>
    </citation>
    <scope>NUCLEOTIDE SEQUENCE [LARGE SCALE GENOMIC DNA]</scope>
    <source>
        <strain evidence="1 2">DSM 10317</strain>
    </source>
</reference>
<evidence type="ECO:0000313" key="2">
    <source>
        <dbReference type="Proteomes" id="UP000199428"/>
    </source>
</evidence>
<name>A0A1G5S045_PSEXY</name>
<gene>
    <name evidence="1" type="ORF">SAMN02910350_01822</name>
</gene>
<dbReference type="EMBL" id="FMWK01000009">
    <property type="protein sequence ID" value="SCZ79527.1"/>
    <property type="molecule type" value="Genomic_DNA"/>
</dbReference>
<evidence type="ECO:0000313" key="1">
    <source>
        <dbReference type="EMBL" id="SCZ79527.1"/>
    </source>
</evidence>
<dbReference type="RefSeq" id="WP_090162914.1">
    <property type="nucleotide sequence ID" value="NZ_FMWK01000009.1"/>
</dbReference>
<organism evidence="1 2">
    <name type="scientific">Pseudobutyrivibrio xylanivorans</name>
    <dbReference type="NCBI Taxonomy" id="185007"/>
    <lineage>
        <taxon>Bacteria</taxon>
        <taxon>Bacillati</taxon>
        <taxon>Bacillota</taxon>
        <taxon>Clostridia</taxon>
        <taxon>Lachnospirales</taxon>
        <taxon>Lachnospiraceae</taxon>
        <taxon>Pseudobutyrivibrio</taxon>
    </lineage>
</organism>